<dbReference type="PROSITE" id="PS50885">
    <property type="entry name" value="HAMP"/>
    <property type="match status" value="1"/>
</dbReference>
<dbReference type="Proteomes" id="UP000271125">
    <property type="component" value="Unassembled WGS sequence"/>
</dbReference>
<dbReference type="InterPro" id="IPR036890">
    <property type="entry name" value="HATPase_C_sf"/>
</dbReference>
<organism evidence="11 12">
    <name type="scientific">candidate division TA06 bacterium</name>
    <dbReference type="NCBI Taxonomy" id="2250710"/>
    <lineage>
        <taxon>Bacteria</taxon>
        <taxon>Bacteria division TA06</taxon>
    </lineage>
</organism>
<evidence type="ECO:0000256" key="8">
    <source>
        <dbReference type="SAM" id="Phobius"/>
    </source>
</evidence>
<reference evidence="11 12" key="1">
    <citation type="submission" date="2018-06" db="EMBL/GenBank/DDBJ databases">
        <title>Extensive metabolic versatility and redundancy in microbially diverse, dynamic hydrothermal sediments.</title>
        <authorList>
            <person name="Dombrowski N."/>
            <person name="Teske A."/>
            <person name="Baker B.J."/>
        </authorList>
    </citation>
    <scope>NUCLEOTIDE SEQUENCE [LARGE SCALE GENOMIC DNA]</scope>
    <source>
        <strain evidence="11">B10_G13</strain>
    </source>
</reference>
<comment type="catalytic activity">
    <reaction evidence="1">
        <text>ATP + protein L-histidine = ADP + protein N-phospho-L-histidine.</text>
        <dbReference type="EC" id="2.7.13.3"/>
    </reaction>
</comment>
<dbReference type="GO" id="GO:0000155">
    <property type="term" value="F:phosphorelay sensor kinase activity"/>
    <property type="evidence" value="ECO:0007669"/>
    <property type="project" value="InterPro"/>
</dbReference>
<dbReference type="InterPro" id="IPR003594">
    <property type="entry name" value="HATPase_dom"/>
</dbReference>
<name>A0A660SJ50_UNCT6</name>
<dbReference type="SUPFAM" id="SSF47384">
    <property type="entry name" value="Homodimeric domain of signal transducing histidine kinase"/>
    <property type="match status" value="1"/>
</dbReference>
<dbReference type="CDD" id="cd06225">
    <property type="entry name" value="HAMP"/>
    <property type="match status" value="1"/>
</dbReference>
<evidence type="ECO:0000256" key="4">
    <source>
        <dbReference type="ARBA" id="ARBA00022553"/>
    </source>
</evidence>
<dbReference type="InterPro" id="IPR003660">
    <property type="entry name" value="HAMP_dom"/>
</dbReference>
<evidence type="ECO:0000256" key="2">
    <source>
        <dbReference type="ARBA" id="ARBA00004370"/>
    </source>
</evidence>
<dbReference type="Gene3D" id="6.10.340.10">
    <property type="match status" value="1"/>
</dbReference>
<protein>
    <recommendedName>
        <fullName evidence="3">histidine kinase</fullName>
        <ecNumber evidence="3">2.7.13.3</ecNumber>
    </recommendedName>
</protein>
<dbReference type="InterPro" id="IPR036097">
    <property type="entry name" value="HisK_dim/P_sf"/>
</dbReference>
<feature type="non-terminal residue" evidence="11">
    <location>
        <position position="1"/>
    </location>
</feature>
<sequence length="322" mass="36543">HFVFYFAFFEIVLFLIAIATGYIFSKTSTQKLEILERNATKIENGDFNSSILLEGSDEFSHISKTMEKMRISIKEYVDQLNITIDKLKENNIIKDEFLENISHEFKTPLTTILGFIDCLTNETIGELNEKQKIAANKIGKNASKLSELISTLLLIQDKYREKWNEISLIETIKSVEERYSKLAKQKELEFVVNYSASDYIILADKDKFNSIINNLLGNAVKFTEKGKIAITINEAIGKRLVIITVMDTGIGIPEAKREIIFDKFVQIDGSSRRKHGGVGIGLYNTKEFVKDLNGDISIESKENIGTTVTVKFPYLRKGILNS</sequence>
<dbReference type="AlphaFoldDB" id="A0A660SJ50"/>
<dbReference type="Gene3D" id="1.10.287.130">
    <property type="match status" value="1"/>
</dbReference>
<dbReference type="FunFam" id="3.30.565.10:FF:000006">
    <property type="entry name" value="Sensor histidine kinase WalK"/>
    <property type="match status" value="1"/>
</dbReference>
<keyword evidence="4" id="KW-0597">Phosphoprotein</keyword>
<comment type="caution">
    <text evidence="11">The sequence shown here is derived from an EMBL/GenBank/DDBJ whole genome shotgun (WGS) entry which is preliminary data.</text>
</comment>
<dbReference type="InterPro" id="IPR050736">
    <property type="entry name" value="Sensor_HK_Regulatory"/>
</dbReference>
<dbReference type="PANTHER" id="PTHR43711">
    <property type="entry name" value="TWO-COMPONENT HISTIDINE KINASE"/>
    <property type="match status" value="1"/>
</dbReference>
<accession>A0A660SJ50</accession>
<dbReference type="PROSITE" id="PS50109">
    <property type="entry name" value="HIS_KIN"/>
    <property type="match status" value="1"/>
</dbReference>
<evidence type="ECO:0000259" key="9">
    <source>
        <dbReference type="PROSITE" id="PS50109"/>
    </source>
</evidence>
<evidence type="ECO:0000313" key="11">
    <source>
        <dbReference type="EMBL" id="RKX69980.1"/>
    </source>
</evidence>
<dbReference type="Gene3D" id="3.30.565.10">
    <property type="entry name" value="Histidine kinase-like ATPase, C-terminal domain"/>
    <property type="match status" value="1"/>
</dbReference>
<feature type="domain" description="Histidine kinase" evidence="9">
    <location>
        <begin position="100"/>
        <end position="316"/>
    </location>
</feature>
<evidence type="ECO:0000256" key="5">
    <source>
        <dbReference type="ARBA" id="ARBA00022679"/>
    </source>
</evidence>
<dbReference type="SUPFAM" id="SSF55874">
    <property type="entry name" value="ATPase domain of HSP90 chaperone/DNA topoisomerase II/histidine kinase"/>
    <property type="match status" value="1"/>
</dbReference>
<keyword evidence="8" id="KW-0812">Transmembrane</keyword>
<gene>
    <name evidence="11" type="ORF">DRP43_03835</name>
</gene>
<dbReference type="CDD" id="cd00082">
    <property type="entry name" value="HisKA"/>
    <property type="match status" value="1"/>
</dbReference>
<keyword evidence="7" id="KW-0902">Two-component regulatory system</keyword>
<comment type="subcellular location">
    <subcellularLocation>
        <location evidence="2">Membrane</location>
    </subcellularLocation>
</comment>
<feature type="transmembrane region" description="Helical" evidence="8">
    <location>
        <begin position="6"/>
        <end position="24"/>
    </location>
</feature>
<dbReference type="Pfam" id="PF00512">
    <property type="entry name" value="HisKA"/>
    <property type="match status" value="1"/>
</dbReference>
<evidence type="ECO:0000256" key="3">
    <source>
        <dbReference type="ARBA" id="ARBA00012438"/>
    </source>
</evidence>
<proteinExistence type="predicted"/>
<dbReference type="PANTHER" id="PTHR43711:SF26">
    <property type="entry name" value="SENSOR HISTIDINE KINASE RCSC"/>
    <property type="match status" value="1"/>
</dbReference>
<evidence type="ECO:0000256" key="7">
    <source>
        <dbReference type="ARBA" id="ARBA00023012"/>
    </source>
</evidence>
<dbReference type="EMBL" id="QNBD01000159">
    <property type="protein sequence ID" value="RKX69980.1"/>
    <property type="molecule type" value="Genomic_DNA"/>
</dbReference>
<evidence type="ECO:0000259" key="10">
    <source>
        <dbReference type="PROSITE" id="PS50885"/>
    </source>
</evidence>
<keyword evidence="5" id="KW-0808">Transferase</keyword>
<dbReference type="InterPro" id="IPR003661">
    <property type="entry name" value="HisK_dim/P_dom"/>
</dbReference>
<dbReference type="Pfam" id="PF02518">
    <property type="entry name" value="HATPase_c"/>
    <property type="match status" value="1"/>
</dbReference>
<evidence type="ECO:0000256" key="6">
    <source>
        <dbReference type="ARBA" id="ARBA00022777"/>
    </source>
</evidence>
<keyword evidence="8" id="KW-1133">Transmembrane helix</keyword>
<evidence type="ECO:0000256" key="1">
    <source>
        <dbReference type="ARBA" id="ARBA00000085"/>
    </source>
</evidence>
<keyword evidence="6" id="KW-0418">Kinase</keyword>
<dbReference type="EC" id="2.7.13.3" evidence="3"/>
<dbReference type="InterPro" id="IPR005467">
    <property type="entry name" value="His_kinase_dom"/>
</dbReference>
<dbReference type="GO" id="GO:0016020">
    <property type="term" value="C:membrane"/>
    <property type="evidence" value="ECO:0007669"/>
    <property type="project" value="UniProtKB-SubCell"/>
</dbReference>
<dbReference type="PRINTS" id="PR00344">
    <property type="entry name" value="BCTRLSENSOR"/>
</dbReference>
<dbReference type="SMART" id="SM00388">
    <property type="entry name" value="HisKA"/>
    <property type="match status" value="1"/>
</dbReference>
<keyword evidence="8" id="KW-0472">Membrane</keyword>
<dbReference type="InterPro" id="IPR004358">
    <property type="entry name" value="Sig_transdc_His_kin-like_C"/>
</dbReference>
<dbReference type="SMART" id="SM00387">
    <property type="entry name" value="HATPase_c"/>
    <property type="match status" value="1"/>
</dbReference>
<feature type="domain" description="HAMP" evidence="10">
    <location>
        <begin position="26"/>
        <end position="78"/>
    </location>
</feature>
<evidence type="ECO:0000313" key="12">
    <source>
        <dbReference type="Proteomes" id="UP000271125"/>
    </source>
</evidence>